<organism evidence="3 4">
    <name type="scientific">Nesidiocoris tenuis</name>
    <dbReference type="NCBI Taxonomy" id="355587"/>
    <lineage>
        <taxon>Eukaryota</taxon>
        <taxon>Metazoa</taxon>
        <taxon>Ecdysozoa</taxon>
        <taxon>Arthropoda</taxon>
        <taxon>Hexapoda</taxon>
        <taxon>Insecta</taxon>
        <taxon>Pterygota</taxon>
        <taxon>Neoptera</taxon>
        <taxon>Paraneoptera</taxon>
        <taxon>Hemiptera</taxon>
        <taxon>Heteroptera</taxon>
        <taxon>Panheteroptera</taxon>
        <taxon>Cimicomorpha</taxon>
        <taxon>Miridae</taxon>
        <taxon>Dicyphina</taxon>
        <taxon>Nesidiocoris</taxon>
    </lineage>
</organism>
<evidence type="ECO:0000259" key="2">
    <source>
        <dbReference type="Pfam" id="PF00587"/>
    </source>
</evidence>
<evidence type="ECO:0000256" key="1">
    <source>
        <dbReference type="ARBA" id="ARBA00010728"/>
    </source>
</evidence>
<dbReference type="SUPFAM" id="SSF46589">
    <property type="entry name" value="tRNA-binding arm"/>
    <property type="match status" value="1"/>
</dbReference>
<gene>
    <name evidence="3" type="ORF">NTJ_11621</name>
</gene>
<dbReference type="InterPro" id="IPR002314">
    <property type="entry name" value="aa-tRNA-synt_IIb"/>
</dbReference>
<feature type="domain" description="Aminoacyl-tRNA synthetase class II (G/ P/ S/T)" evidence="2">
    <location>
        <begin position="254"/>
        <end position="398"/>
    </location>
</feature>
<dbReference type="Pfam" id="PF00587">
    <property type="entry name" value="tRNA-synt_2b"/>
    <property type="match status" value="1"/>
</dbReference>
<dbReference type="PIRSF" id="PIRSF001529">
    <property type="entry name" value="Ser-tRNA-synth_IIa"/>
    <property type="match status" value="1"/>
</dbReference>
<accession>A0ABN7B6L3</accession>
<dbReference type="Proteomes" id="UP001307889">
    <property type="component" value="Chromosome 9"/>
</dbReference>
<proteinExistence type="inferred from homology"/>
<protein>
    <submittedName>
        <fullName evidence="3">Zinc finger protein</fullName>
    </submittedName>
</protein>
<dbReference type="PANTHER" id="PTHR11778">
    <property type="entry name" value="SERYL-TRNA SYNTHETASE"/>
    <property type="match status" value="1"/>
</dbReference>
<dbReference type="Gene3D" id="3.30.930.10">
    <property type="entry name" value="Bira Bifunctional Protein, Domain 2"/>
    <property type="match status" value="1"/>
</dbReference>
<dbReference type="SUPFAM" id="SSF55681">
    <property type="entry name" value="Class II aaRS and biotin synthetases"/>
    <property type="match status" value="1"/>
</dbReference>
<name>A0ABN7B6L3_9HEMI</name>
<dbReference type="EMBL" id="AP028917">
    <property type="protein sequence ID" value="BES98805.1"/>
    <property type="molecule type" value="Genomic_DNA"/>
</dbReference>
<evidence type="ECO:0000313" key="3">
    <source>
        <dbReference type="EMBL" id="BES98805.1"/>
    </source>
</evidence>
<keyword evidence="4" id="KW-1185">Reference proteome</keyword>
<dbReference type="InterPro" id="IPR045864">
    <property type="entry name" value="aa-tRNA-synth_II/BPL/LPL"/>
</dbReference>
<reference evidence="3 4" key="1">
    <citation type="submission" date="2023-09" db="EMBL/GenBank/DDBJ databases">
        <title>Nesidiocoris tenuis whole genome shotgun sequence.</title>
        <authorList>
            <person name="Shibata T."/>
            <person name="Shimoda M."/>
            <person name="Kobayashi T."/>
            <person name="Uehara T."/>
        </authorList>
    </citation>
    <scope>NUCLEOTIDE SEQUENCE [LARGE SCALE GENOMIC DNA]</scope>
    <source>
        <strain evidence="3 4">Japan</strain>
    </source>
</reference>
<sequence length="402" mass="45648">MFRIISRSIKSYTVIKPYVNVDVTLREIDYFKEIVNRRKLDVDMDEIAFFYDNLKRLAEVNSRLEAARASISGDIERLGPDGNEDEKRRLVMLAKTAREDHKHVKSSLHDMEQSLIRLMLRVPNVLHPETADHDVISYCSEIPSNSNGCHLEIGKKLGLLDYRSPAAYFLKNEAAEFELESTADLVRTLKSEGYVGFANPDFVREIVLDVCSEANVRSMPLKKFDDDQDVHFVTGGASLLQFLAYFSQTSTAGAQLPLRCYSSGRHYGPVADPAFGLYDVNQTNALQIFTLSDPRDERVEFDLIISKMTDFYKSQSIPFRVVVKKASDLCVAESLRINFELYSPHFKRYFECGHVSIYASKISKVMNIRLLKGKSEFPNIISGTIARVAPLLACILENRKCL</sequence>
<comment type="similarity">
    <text evidence="1">Belongs to the class-II aminoacyl-tRNA synthetase family. Type-1 seryl-tRNA synthetase subfamily.</text>
</comment>
<dbReference type="InterPro" id="IPR010978">
    <property type="entry name" value="tRNA-bd_arm"/>
</dbReference>
<evidence type="ECO:0000313" key="4">
    <source>
        <dbReference type="Proteomes" id="UP001307889"/>
    </source>
</evidence>
<dbReference type="InterPro" id="IPR002317">
    <property type="entry name" value="Ser-tRNA-ligase_type_1"/>
</dbReference>